<evidence type="ECO:0000313" key="6">
    <source>
        <dbReference type="EMBL" id="KNF08605.1"/>
    </source>
</evidence>
<comment type="caution">
    <text evidence="6">The sequence shown here is derived from an EMBL/GenBank/DDBJ whole genome shotgun (WGS) entry which is preliminary data.</text>
</comment>
<protein>
    <submittedName>
        <fullName evidence="6">Zinc transport system periplasmic zinc-binding protein TroA</fullName>
    </submittedName>
</protein>
<dbReference type="GO" id="GO:0030313">
    <property type="term" value="C:cell envelope"/>
    <property type="evidence" value="ECO:0007669"/>
    <property type="project" value="UniProtKB-SubCell"/>
</dbReference>
<sequence length="310" mass="34318">MKKFLYYFLSFILIIGLSGCNVKEKPNTSKDNGKMKVVATTTMIADLARNIGKDKLEVKQLMGPGIDPHLYKASAGDVDLMYSANIIIYNGVHLEGKMGDVLSKMKNSGKGVFSLEEGIDSNKLILDKDTNTPDPHIWFDIKLWSESAKYVSNVLADNDPKNKDFYMSNLNNYLKELENLEKYANSRISEIDPNSRVLITAHDAFTYFGKAYGVEVKGLQGISTASETGTGDVKQIADFIVNRKIKAIFIESSVPKKSIEALQEAVKSRGFEVSIGGELYSDALGNYGTEEGTYIGMYKKNIDTIVNALK</sequence>
<dbReference type="GO" id="GO:0007155">
    <property type="term" value="P:cell adhesion"/>
    <property type="evidence" value="ECO:0007669"/>
    <property type="project" value="InterPro"/>
</dbReference>
<evidence type="ECO:0000256" key="4">
    <source>
        <dbReference type="ARBA" id="ARBA00022729"/>
    </source>
</evidence>
<organism evidence="6 7">
    <name type="scientific">Gottschalkia purinilytica</name>
    <name type="common">Clostridium purinilyticum</name>
    <dbReference type="NCBI Taxonomy" id="1503"/>
    <lineage>
        <taxon>Bacteria</taxon>
        <taxon>Bacillati</taxon>
        <taxon>Bacillota</taxon>
        <taxon>Tissierellia</taxon>
        <taxon>Tissierellales</taxon>
        <taxon>Gottschalkiaceae</taxon>
        <taxon>Gottschalkia</taxon>
    </lineage>
</organism>
<dbReference type="AlphaFoldDB" id="A0A0L0WB92"/>
<keyword evidence="2 5" id="KW-0813">Transport</keyword>
<dbReference type="GO" id="GO:0046872">
    <property type="term" value="F:metal ion binding"/>
    <property type="evidence" value="ECO:0007669"/>
    <property type="project" value="UniProtKB-KW"/>
</dbReference>
<dbReference type="SUPFAM" id="SSF53807">
    <property type="entry name" value="Helical backbone' metal receptor"/>
    <property type="match status" value="1"/>
</dbReference>
<dbReference type="PROSITE" id="PS51257">
    <property type="entry name" value="PROKAR_LIPOPROTEIN"/>
    <property type="match status" value="1"/>
</dbReference>
<comment type="similarity">
    <text evidence="5">Belongs to the bacterial solute-binding protein 9 family.</text>
</comment>
<reference evidence="7" key="1">
    <citation type="submission" date="2015-07" db="EMBL/GenBank/DDBJ databases">
        <title>Draft genome sequence of the purine-degrading Gottschalkia purinilyticum DSM 1384 (formerly Clostridium purinilyticum).</title>
        <authorList>
            <person name="Poehlein A."/>
            <person name="Schiel-Bengelsdorf B."/>
            <person name="Bengelsdorf F.R."/>
            <person name="Daniel R."/>
            <person name="Duerre P."/>
        </authorList>
    </citation>
    <scope>NUCLEOTIDE SEQUENCE [LARGE SCALE GENOMIC DNA]</scope>
    <source>
        <strain evidence="7">DSM 1384</strain>
    </source>
</reference>
<dbReference type="PANTHER" id="PTHR42953">
    <property type="entry name" value="HIGH-AFFINITY ZINC UPTAKE SYSTEM PROTEIN ZNUA-RELATED"/>
    <property type="match status" value="1"/>
</dbReference>
<dbReference type="STRING" id="1503.CLPU_6c00910"/>
<dbReference type="OrthoDB" id="9810636at2"/>
<dbReference type="RefSeq" id="WP_050355121.1">
    <property type="nucleotide sequence ID" value="NZ_LGSS01000006.1"/>
</dbReference>
<dbReference type="Proteomes" id="UP000037267">
    <property type="component" value="Unassembled WGS sequence"/>
</dbReference>
<evidence type="ECO:0000256" key="2">
    <source>
        <dbReference type="ARBA" id="ARBA00022448"/>
    </source>
</evidence>
<dbReference type="PATRIC" id="fig|1503.3.peg.2889"/>
<dbReference type="InterPro" id="IPR006127">
    <property type="entry name" value="ZnuA-like"/>
</dbReference>
<dbReference type="GO" id="GO:0030001">
    <property type="term" value="P:metal ion transport"/>
    <property type="evidence" value="ECO:0007669"/>
    <property type="project" value="InterPro"/>
</dbReference>
<keyword evidence="4" id="KW-0732">Signal</keyword>
<dbReference type="InterPro" id="IPR006129">
    <property type="entry name" value="AdhesinB"/>
</dbReference>
<keyword evidence="3" id="KW-0479">Metal-binding</keyword>
<evidence type="ECO:0000256" key="1">
    <source>
        <dbReference type="ARBA" id="ARBA00004196"/>
    </source>
</evidence>
<evidence type="ECO:0000256" key="3">
    <source>
        <dbReference type="ARBA" id="ARBA00022723"/>
    </source>
</evidence>
<gene>
    <name evidence="6" type="primary">troA</name>
    <name evidence="6" type="ORF">CLPU_6c00910</name>
</gene>
<evidence type="ECO:0000256" key="5">
    <source>
        <dbReference type="RuleBase" id="RU003512"/>
    </source>
</evidence>
<name>A0A0L0WB92_GOTPU</name>
<dbReference type="EMBL" id="LGSS01000006">
    <property type="protein sequence ID" value="KNF08605.1"/>
    <property type="molecule type" value="Genomic_DNA"/>
</dbReference>
<dbReference type="PANTHER" id="PTHR42953:SF1">
    <property type="entry name" value="METAL-BINDING PROTEIN HI_0362-RELATED"/>
    <property type="match status" value="1"/>
</dbReference>
<evidence type="ECO:0000313" key="7">
    <source>
        <dbReference type="Proteomes" id="UP000037267"/>
    </source>
</evidence>
<accession>A0A0L0WB92</accession>
<dbReference type="Pfam" id="PF01297">
    <property type="entry name" value="ZnuA"/>
    <property type="match status" value="1"/>
</dbReference>
<comment type="subcellular location">
    <subcellularLocation>
        <location evidence="1">Cell envelope</location>
    </subcellularLocation>
</comment>
<dbReference type="InterPro" id="IPR050492">
    <property type="entry name" value="Bact_metal-bind_prot9"/>
</dbReference>
<dbReference type="PRINTS" id="PR00691">
    <property type="entry name" value="ADHESINB"/>
</dbReference>
<keyword evidence="7" id="KW-1185">Reference proteome</keyword>
<dbReference type="InterPro" id="IPR006128">
    <property type="entry name" value="Lipoprotein_PsaA-like"/>
</dbReference>
<proteinExistence type="inferred from homology"/>
<dbReference type="PRINTS" id="PR00690">
    <property type="entry name" value="ADHESNFAMILY"/>
</dbReference>
<dbReference type="Gene3D" id="3.40.50.1980">
    <property type="entry name" value="Nitrogenase molybdenum iron protein domain"/>
    <property type="match status" value="2"/>
</dbReference>